<dbReference type="GO" id="GO:0030151">
    <property type="term" value="F:molybdenum ion binding"/>
    <property type="evidence" value="ECO:0007669"/>
    <property type="project" value="UniProtKB-UniRule"/>
</dbReference>
<evidence type="ECO:0000256" key="2">
    <source>
        <dbReference type="ARBA" id="ARBA00022448"/>
    </source>
</evidence>
<dbReference type="GO" id="GO:0015689">
    <property type="term" value="P:molybdate ion transport"/>
    <property type="evidence" value="ECO:0007669"/>
    <property type="project" value="UniProtKB-UniRule"/>
</dbReference>
<dbReference type="Gene3D" id="2.40.50.100">
    <property type="match status" value="2"/>
</dbReference>
<dbReference type="NCBIfam" id="TIGR00638">
    <property type="entry name" value="Mop"/>
    <property type="match status" value="1"/>
</dbReference>
<gene>
    <name evidence="7" type="ORF">FBQ73_11565</name>
</gene>
<dbReference type="PANTHER" id="PTHR30432:SF1">
    <property type="entry name" value="DNA-BINDING TRANSCRIPTIONAL DUAL REGULATOR MODE"/>
    <property type="match status" value="1"/>
</dbReference>
<dbReference type="Proteomes" id="UP000305131">
    <property type="component" value="Unassembled WGS sequence"/>
</dbReference>
<comment type="similarity">
    <text evidence="1 5">Belongs to the ModE family.</text>
</comment>
<organism evidence="7 8">
    <name type="scientific">Xanthobacter autotrophicus</name>
    <dbReference type="NCBI Taxonomy" id="280"/>
    <lineage>
        <taxon>Bacteria</taxon>
        <taxon>Pseudomonadati</taxon>
        <taxon>Pseudomonadota</taxon>
        <taxon>Alphaproteobacteria</taxon>
        <taxon>Hyphomicrobiales</taxon>
        <taxon>Xanthobacteraceae</taxon>
        <taxon>Xanthobacter</taxon>
    </lineage>
</organism>
<dbReference type="InterPro" id="IPR004606">
    <property type="entry name" value="Mop_domain"/>
</dbReference>
<dbReference type="Gene3D" id="1.10.10.10">
    <property type="entry name" value="Winged helix-like DNA-binding domain superfamily/Winged helix DNA-binding domain"/>
    <property type="match status" value="1"/>
</dbReference>
<evidence type="ECO:0000256" key="1">
    <source>
        <dbReference type="ARBA" id="ARBA00008110"/>
    </source>
</evidence>
<dbReference type="InterPro" id="IPR051815">
    <property type="entry name" value="Molybdate_resp_trans_reg"/>
</dbReference>
<dbReference type="SUPFAM" id="SSF50331">
    <property type="entry name" value="MOP-like"/>
    <property type="match status" value="2"/>
</dbReference>
<dbReference type="Pfam" id="PF00126">
    <property type="entry name" value="HTH_1"/>
    <property type="match status" value="1"/>
</dbReference>
<dbReference type="InterPro" id="IPR000847">
    <property type="entry name" value="LysR_HTH_N"/>
</dbReference>
<dbReference type="EMBL" id="VAUP01000022">
    <property type="protein sequence ID" value="TLX43257.1"/>
    <property type="molecule type" value="Genomic_DNA"/>
</dbReference>
<dbReference type="InterPro" id="IPR016462">
    <property type="entry name" value="ModE"/>
</dbReference>
<name>A0A6C1KI21_XANAU</name>
<feature type="domain" description="Mop" evidence="6">
    <location>
        <begin position="196"/>
        <end position="262"/>
    </location>
</feature>
<feature type="domain" description="Mop" evidence="6">
    <location>
        <begin position="124"/>
        <end position="190"/>
    </location>
</feature>
<evidence type="ECO:0000256" key="5">
    <source>
        <dbReference type="PIRNR" id="PIRNR005763"/>
    </source>
</evidence>
<dbReference type="RefSeq" id="WP_138399611.1">
    <property type="nucleotide sequence ID" value="NZ_JBAFVI010000002.1"/>
</dbReference>
<proteinExistence type="inferred from homology"/>
<dbReference type="Pfam" id="PF03459">
    <property type="entry name" value="TOBE"/>
    <property type="match status" value="2"/>
</dbReference>
<dbReference type="PIRSF" id="PIRSF005763">
    <property type="entry name" value="Txn_reg_ModE"/>
    <property type="match status" value="1"/>
</dbReference>
<comment type="caution">
    <text evidence="7">The sequence shown here is derived from an EMBL/GenBank/DDBJ whole genome shotgun (WGS) entry which is preliminary data.</text>
</comment>
<dbReference type="AlphaFoldDB" id="A0A6C1KI21"/>
<sequence>MADKIDAMLALRSGGRLLVGRDRIAILEAVAQHGSITEAARVLGFSYKTAWDAVSSINNLMPRQVLVTKAGGRRGGGAVLTEEGHRLIAAFRRLEDKLSRISTLISEEGLDGPTDLLFWSVAMKTSARNVFHCTVAEVRRAPVNVEVVLKVSPVHSIVAVITNESADDLGIAVGREAVALVKASFVMLARPTPGLTLSTPNCIEGTVLERIDGGVNSEIVLDLGGGKTLTSIVTRDGADDLELKVGATACAFFNTSQVIIAVD</sequence>
<dbReference type="InterPro" id="IPR008995">
    <property type="entry name" value="Mo/tungstate-bd_C_term_dom"/>
</dbReference>
<dbReference type="InterPro" id="IPR036390">
    <property type="entry name" value="WH_DNA-bd_sf"/>
</dbReference>
<dbReference type="SUPFAM" id="SSF46785">
    <property type="entry name" value="Winged helix' DNA-binding domain"/>
    <property type="match status" value="1"/>
</dbReference>
<dbReference type="InterPro" id="IPR005116">
    <property type="entry name" value="Transp-assoc_OB_typ1"/>
</dbReference>
<dbReference type="PROSITE" id="PS51866">
    <property type="entry name" value="MOP"/>
    <property type="match status" value="2"/>
</dbReference>
<dbReference type="GeneID" id="95774092"/>
<dbReference type="InterPro" id="IPR036388">
    <property type="entry name" value="WH-like_DNA-bd_sf"/>
</dbReference>
<protein>
    <submittedName>
        <fullName evidence="7">LysR family transcriptional regulator</fullName>
    </submittedName>
</protein>
<evidence type="ECO:0000313" key="8">
    <source>
        <dbReference type="Proteomes" id="UP000305131"/>
    </source>
</evidence>
<accession>A0A6C1KI21</accession>
<reference evidence="7 8" key="1">
    <citation type="submission" date="2019-05" db="EMBL/GenBank/DDBJ databases">
        <authorList>
            <person name="Zhou X."/>
        </authorList>
    </citation>
    <scope>NUCLEOTIDE SEQUENCE [LARGE SCALE GENOMIC DNA]</scope>
    <source>
        <strain evidence="7 8">DSM 432</strain>
    </source>
</reference>
<keyword evidence="3 5" id="KW-0500">Molybdenum</keyword>
<evidence type="ECO:0000259" key="6">
    <source>
        <dbReference type="PROSITE" id="PS51866"/>
    </source>
</evidence>
<evidence type="ECO:0000256" key="4">
    <source>
        <dbReference type="ARBA" id="ARBA00022737"/>
    </source>
</evidence>
<dbReference type="GO" id="GO:0003700">
    <property type="term" value="F:DNA-binding transcription factor activity"/>
    <property type="evidence" value="ECO:0007669"/>
    <property type="project" value="InterPro"/>
</dbReference>
<dbReference type="PANTHER" id="PTHR30432">
    <property type="entry name" value="TRANSCRIPTIONAL REGULATOR MODE"/>
    <property type="match status" value="1"/>
</dbReference>
<evidence type="ECO:0000256" key="3">
    <source>
        <dbReference type="ARBA" id="ARBA00022505"/>
    </source>
</evidence>
<evidence type="ECO:0000313" key="7">
    <source>
        <dbReference type="EMBL" id="TLX43257.1"/>
    </source>
</evidence>
<keyword evidence="2 5" id="KW-0813">Transport</keyword>
<keyword evidence="4" id="KW-0677">Repeat</keyword>
<dbReference type="OrthoDB" id="9800709at2"/>